<feature type="transmembrane region" description="Helical" evidence="1">
    <location>
        <begin position="130"/>
        <end position="154"/>
    </location>
</feature>
<dbReference type="AlphaFoldDB" id="A0A1H1CQS8"/>
<organism evidence="2 3">
    <name type="scientific">Natronobacterium texcoconense</name>
    <dbReference type="NCBI Taxonomy" id="1095778"/>
    <lineage>
        <taxon>Archaea</taxon>
        <taxon>Methanobacteriati</taxon>
        <taxon>Methanobacteriota</taxon>
        <taxon>Stenosarchaea group</taxon>
        <taxon>Halobacteria</taxon>
        <taxon>Halobacteriales</taxon>
        <taxon>Natrialbaceae</taxon>
        <taxon>Natronobacterium</taxon>
    </lineage>
</organism>
<dbReference type="InterPro" id="IPR025098">
    <property type="entry name" value="DUF4013"/>
</dbReference>
<name>A0A1H1CQS8_NATTX</name>
<evidence type="ECO:0000313" key="3">
    <source>
        <dbReference type="Proteomes" id="UP000198848"/>
    </source>
</evidence>
<evidence type="ECO:0008006" key="4">
    <source>
        <dbReference type="Google" id="ProtNLM"/>
    </source>
</evidence>
<feature type="transmembrane region" description="Helical" evidence="1">
    <location>
        <begin position="175"/>
        <end position="203"/>
    </location>
</feature>
<keyword evidence="1" id="KW-0472">Membrane</keyword>
<dbReference type="EMBL" id="FNLC01000001">
    <property type="protein sequence ID" value="SDQ66625.1"/>
    <property type="molecule type" value="Genomic_DNA"/>
</dbReference>
<feature type="transmembrane region" description="Helical" evidence="1">
    <location>
        <begin position="96"/>
        <end position="118"/>
    </location>
</feature>
<dbReference type="Proteomes" id="UP000198848">
    <property type="component" value="Unassembled WGS sequence"/>
</dbReference>
<accession>A0A1H1CQS8</accession>
<feature type="transmembrane region" description="Helical" evidence="1">
    <location>
        <begin position="49"/>
        <end position="67"/>
    </location>
</feature>
<gene>
    <name evidence="2" type="ORF">SAMN04489842_1496</name>
</gene>
<sequence>MALLVEEGVRYPFRGDRWMDLLAVGGILGIATSIAFQLANAAYPSTLSLAFVGVTTIPLLALLGYLYRVFETTVDGDDVPPRFRPVADLFRGGCRLFAVSVGYAIGPFLVVAVTVGGLAQVPLSAESAGFIGSLLFFGASTTVLLLVISFGYAFPVTVGRLVTPTRLEGWLQWPILGHGGYFTAWMFAALFVVPGWAFLLTAISSPTPFGVVAAFVTFYAHVVGTRLIARGYRKAKRDVTR</sequence>
<evidence type="ECO:0000313" key="2">
    <source>
        <dbReference type="EMBL" id="SDQ66625.1"/>
    </source>
</evidence>
<dbReference type="OrthoDB" id="107590at2157"/>
<evidence type="ECO:0000256" key="1">
    <source>
        <dbReference type="SAM" id="Phobius"/>
    </source>
</evidence>
<feature type="transmembrane region" description="Helical" evidence="1">
    <location>
        <begin position="21"/>
        <end position="43"/>
    </location>
</feature>
<protein>
    <recommendedName>
        <fullName evidence="4">DUF4013 domain-containing protein</fullName>
    </recommendedName>
</protein>
<keyword evidence="1" id="KW-0812">Transmembrane</keyword>
<proteinExistence type="predicted"/>
<reference evidence="3" key="1">
    <citation type="submission" date="2016-10" db="EMBL/GenBank/DDBJ databases">
        <authorList>
            <person name="Varghese N."/>
            <person name="Submissions S."/>
        </authorList>
    </citation>
    <scope>NUCLEOTIDE SEQUENCE [LARGE SCALE GENOMIC DNA]</scope>
    <source>
        <strain evidence="3">DSM 24767</strain>
    </source>
</reference>
<feature type="transmembrane region" description="Helical" evidence="1">
    <location>
        <begin position="209"/>
        <end position="229"/>
    </location>
</feature>
<dbReference type="Pfam" id="PF13197">
    <property type="entry name" value="DUF4013"/>
    <property type="match status" value="1"/>
</dbReference>
<keyword evidence="3" id="KW-1185">Reference proteome</keyword>
<dbReference type="RefSeq" id="WP_090379474.1">
    <property type="nucleotide sequence ID" value="NZ_FNLC01000001.1"/>
</dbReference>
<keyword evidence="1" id="KW-1133">Transmembrane helix</keyword>